<gene>
    <name evidence="6" type="primary">PanBZIP5</name>
    <name evidence="6" type="ORF">PanWU01x14_059280</name>
</gene>
<dbReference type="SMART" id="SM00338">
    <property type="entry name" value="BRLZ"/>
    <property type="match status" value="1"/>
</dbReference>
<dbReference type="GO" id="GO:0003700">
    <property type="term" value="F:DNA-binding transcription factor activity"/>
    <property type="evidence" value="ECO:0007669"/>
    <property type="project" value="InterPro"/>
</dbReference>
<feature type="compositionally biased region" description="Basic and acidic residues" evidence="4">
    <location>
        <begin position="149"/>
        <end position="172"/>
    </location>
</feature>
<protein>
    <submittedName>
        <fullName evidence="6">Basic-leucine zipper transcription factor</fullName>
    </submittedName>
</protein>
<dbReference type="GO" id="GO:0003677">
    <property type="term" value="F:DNA binding"/>
    <property type="evidence" value="ECO:0007669"/>
    <property type="project" value="UniProtKB-KW"/>
</dbReference>
<evidence type="ECO:0000313" key="6">
    <source>
        <dbReference type="EMBL" id="PON73424.1"/>
    </source>
</evidence>
<dbReference type="InterPro" id="IPR004827">
    <property type="entry name" value="bZIP"/>
</dbReference>
<dbReference type="EMBL" id="JXTB01000034">
    <property type="protein sequence ID" value="PON73424.1"/>
    <property type="molecule type" value="Genomic_DNA"/>
</dbReference>
<feature type="region of interest" description="Disordered" evidence="4">
    <location>
        <begin position="119"/>
        <end position="172"/>
    </location>
</feature>
<evidence type="ECO:0000256" key="3">
    <source>
        <dbReference type="ARBA" id="ARBA00023242"/>
    </source>
</evidence>
<dbReference type="CDD" id="cd14707">
    <property type="entry name" value="bZIP_plant_BZIP46"/>
    <property type="match status" value="1"/>
</dbReference>
<evidence type="ECO:0000256" key="1">
    <source>
        <dbReference type="ARBA" id="ARBA00004123"/>
    </source>
</evidence>
<accession>A0A2P5DJF4</accession>
<feature type="region of interest" description="Disordered" evidence="4">
    <location>
        <begin position="62"/>
        <end position="82"/>
    </location>
</feature>
<proteinExistence type="predicted"/>
<dbReference type="AlphaFoldDB" id="A0A2P5DJF4"/>
<dbReference type="PANTHER" id="PTHR22952">
    <property type="entry name" value="CAMP-RESPONSE ELEMENT BINDING PROTEIN-RELATED"/>
    <property type="match status" value="1"/>
</dbReference>
<dbReference type="PANTHER" id="PTHR22952:SF433">
    <property type="entry name" value="PROTEIN FD"/>
    <property type="match status" value="1"/>
</dbReference>
<keyword evidence="3" id="KW-0539">Nucleus</keyword>
<reference evidence="7" key="1">
    <citation type="submission" date="2016-06" db="EMBL/GenBank/DDBJ databases">
        <title>Parallel loss of symbiosis genes in relatives of nitrogen-fixing non-legume Parasponia.</title>
        <authorList>
            <person name="Van Velzen R."/>
            <person name="Holmer R."/>
            <person name="Bu F."/>
            <person name="Rutten L."/>
            <person name="Van Zeijl A."/>
            <person name="Liu W."/>
            <person name="Santuari L."/>
            <person name="Cao Q."/>
            <person name="Sharma T."/>
            <person name="Shen D."/>
            <person name="Roswanjaya Y."/>
            <person name="Wardhani T."/>
            <person name="Kalhor M.S."/>
            <person name="Jansen J."/>
            <person name="Van den Hoogen J."/>
            <person name="Gungor B."/>
            <person name="Hartog M."/>
            <person name="Hontelez J."/>
            <person name="Verver J."/>
            <person name="Yang W.-C."/>
            <person name="Schijlen E."/>
            <person name="Repin R."/>
            <person name="Schilthuizen M."/>
            <person name="Schranz E."/>
            <person name="Heidstra R."/>
            <person name="Miyata K."/>
            <person name="Fedorova E."/>
            <person name="Kohlen W."/>
            <person name="Bisseling T."/>
            <person name="Smit S."/>
            <person name="Geurts R."/>
        </authorList>
    </citation>
    <scope>NUCLEOTIDE SEQUENCE [LARGE SCALE GENOMIC DNA]</scope>
    <source>
        <strain evidence="7">cv. WU1-14</strain>
    </source>
</reference>
<evidence type="ECO:0000256" key="2">
    <source>
        <dbReference type="ARBA" id="ARBA00023125"/>
    </source>
</evidence>
<organism evidence="6 7">
    <name type="scientific">Parasponia andersonii</name>
    <name type="common">Sponia andersonii</name>
    <dbReference type="NCBI Taxonomy" id="3476"/>
    <lineage>
        <taxon>Eukaryota</taxon>
        <taxon>Viridiplantae</taxon>
        <taxon>Streptophyta</taxon>
        <taxon>Embryophyta</taxon>
        <taxon>Tracheophyta</taxon>
        <taxon>Spermatophyta</taxon>
        <taxon>Magnoliopsida</taxon>
        <taxon>eudicotyledons</taxon>
        <taxon>Gunneridae</taxon>
        <taxon>Pentapetalae</taxon>
        <taxon>rosids</taxon>
        <taxon>fabids</taxon>
        <taxon>Rosales</taxon>
        <taxon>Cannabaceae</taxon>
        <taxon>Parasponia</taxon>
    </lineage>
</organism>
<dbReference type="InterPro" id="IPR043452">
    <property type="entry name" value="BZIP46-like"/>
</dbReference>
<feature type="region of interest" description="Disordered" evidence="4">
    <location>
        <begin position="1"/>
        <end position="22"/>
    </location>
</feature>
<comment type="subcellular location">
    <subcellularLocation>
        <location evidence="1">Nucleus</location>
    </subcellularLocation>
</comment>
<keyword evidence="7" id="KW-1185">Reference proteome</keyword>
<keyword evidence="2" id="KW-0238">DNA-binding</keyword>
<feature type="domain" description="BZIP" evidence="5">
    <location>
        <begin position="147"/>
        <end position="226"/>
    </location>
</feature>
<evidence type="ECO:0000256" key="4">
    <source>
        <dbReference type="SAM" id="MobiDB-lite"/>
    </source>
</evidence>
<dbReference type="GO" id="GO:0045893">
    <property type="term" value="P:positive regulation of DNA-templated transcription"/>
    <property type="evidence" value="ECO:0007669"/>
    <property type="project" value="InterPro"/>
</dbReference>
<feature type="compositionally biased region" description="Polar residues" evidence="4">
    <location>
        <begin position="62"/>
        <end position="79"/>
    </location>
</feature>
<feature type="compositionally biased region" description="Low complexity" evidence="4">
    <location>
        <begin position="1"/>
        <end position="21"/>
    </location>
</feature>
<comment type="caution">
    <text evidence="6">The sequence shown here is derived from an EMBL/GenBank/DDBJ whole genome shotgun (WGS) entry which is preliminary data.</text>
</comment>
<dbReference type="OrthoDB" id="1190987at2759"/>
<sequence>MRSVVSHSHSHSHSPSNSCSSMEEEVWNDINLSSIHNHQSLSPSSTADQTVRAAILQDLFSKPSSLSSNPQTTMDSSSFPHPISLCSPPKRPTTSLSLNSESEFGFRFLETRPQVRVNPVVPRSTPGFPALDSPLQNKKMAPQNGDESSDQKHQRLMKNRESAARSRSRKQEPPLFESKGFCFYILVTHLRKENARLKKQLSQFYVEGAPAQLSKKRTSLYRTLTAPF</sequence>
<dbReference type="Proteomes" id="UP000237105">
    <property type="component" value="Unassembled WGS sequence"/>
</dbReference>
<evidence type="ECO:0000313" key="7">
    <source>
        <dbReference type="Proteomes" id="UP000237105"/>
    </source>
</evidence>
<name>A0A2P5DJF4_PARAD</name>
<evidence type="ECO:0000259" key="5">
    <source>
        <dbReference type="SMART" id="SM00338"/>
    </source>
</evidence>
<dbReference type="GO" id="GO:0005634">
    <property type="term" value="C:nucleus"/>
    <property type="evidence" value="ECO:0007669"/>
    <property type="project" value="UniProtKB-SubCell"/>
</dbReference>